<evidence type="ECO:0000256" key="2">
    <source>
        <dbReference type="SAM" id="SignalP"/>
    </source>
</evidence>
<dbReference type="InterPro" id="IPR050373">
    <property type="entry name" value="Fibrinogen_C-term_domain"/>
</dbReference>
<dbReference type="Proteomes" id="UP000295192">
    <property type="component" value="Unassembled WGS sequence"/>
</dbReference>
<dbReference type="SUPFAM" id="SSF56496">
    <property type="entry name" value="Fibrinogen C-terminal domain-like"/>
    <property type="match status" value="1"/>
</dbReference>
<evidence type="ECO:0000259" key="3">
    <source>
        <dbReference type="PROSITE" id="PS51406"/>
    </source>
</evidence>
<name>A0A484BB31_DRONA</name>
<dbReference type="EMBL" id="LSRL02000065">
    <property type="protein sequence ID" value="TDG46057.1"/>
    <property type="molecule type" value="Genomic_DNA"/>
</dbReference>
<dbReference type="GO" id="GO:0005615">
    <property type="term" value="C:extracellular space"/>
    <property type="evidence" value="ECO:0007669"/>
    <property type="project" value="TreeGrafter"/>
</dbReference>
<proteinExistence type="predicted"/>
<feature type="coiled-coil region" evidence="1">
    <location>
        <begin position="31"/>
        <end position="60"/>
    </location>
</feature>
<evidence type="ECO:0000313" key="5">
    <source>
        <dbReference type="Proteomes" id="UP000295192"/>
    </source>
</evidence>
<comment type="caution">
    <text evidence="4">The sequence shown here is derived from an EMBL/GenBank/DDBJ whole genome shotgun (WGS) entry which is preliminary data.</text>
</comment>
<dbReference type="AlphaFoldDB" id="A0A484BB31"/>
<feature type="signal peptide" evidence="2">
    <location>
        <begin position="1"/>
        <end position="21"/>
    </location>
</feature>
<protein>
    <recommendedName>
        <fullName evidence="3">Fibrinogen C-terminal domain-containing protein</fullName>
    </recommendedName>
</protein>
<dbReference type="Pfam" id="PF00147">
    <property type="entry name" value="Fibrinogen_C"/>
    <property type="match status" value="1"/>
</dbReference>
<dbReference type="PANTHER" id="PTHR19143">
    <property type="entry name" value="FIBRINOGEN/TENASCIN/ANGIOPOEITIN"/>
    <property type="match status" value="1"/>
</dbReference>
<organism evidence="4 5">
    <name type="scientific">Drosophila navojoa</name>
    <name type="common">Fruit fly</name>
    <dbReference type="NCBI Taxonomy" id="7232"/>
    <lineage>
        <taxon>Eukaryota</taxon>
        <taxon>Metazoa</taxon>
        <taxon>Ecdysozoa</taxon>
        <taxon>Arthropoda</taxon>
        <taxon>Hexapoda</taxon>
        <taxon>Insecta</taxon>
        <taxon>Pterygota</taxon>
        <taxon>Neoptera</taxon>
        <taxon>Endopterygota</taxon>
        <taxon>Diptera</taxon>
        <taxon>Brachycera</taxon>
        <taxon>Muscomorpha</taxon>
        <taxon>Ephydroidea</taxon>
        <taxon>Drosophilidae</taxon>
        <taxon>Drosophila</taxon>
    </lineage>
</organism>
<dbReference type="PROSITE" id="PS51406">
    <property type="entry name" value="FIBRINOGEN_C_2"/>
    <property type="match status" value="1"/>
</dbReference>
<dbReference type="OrthoDB" id="6145874at2759"/>
<dbReference type="InterPro" id="IPR036056">
    <property type="entry name" value="Fibrinogen-like_C"/>
</dbReference>
<feature type="chain" id="PRO_5019751198" description="Fibrinogen C-terminal domain-containing protein" evidence="2">
    <location>
        <begin position="22"/>
        <end position="259"/>
    </location>
</feature>
<evidence type="ECO:0000313" key="4">
    <source>
        <dbReference type="EMBL" id="TDG46057.1"/>
    </source>
</evidence>
<dbReference type="Gene3D" id="3.90.215.10">
    <property type="entry name" value="Gamma Fibrinogen, chain A, domain 1"/>
    <property type="match status" value="1"/>
</dbReference>
<dbReference type="SMART" id="SM00186">
    <property type="entry name" value="FBG"/>
    <property type="match status" value="1"/>
</dbReference>
<keyword evidence="2" id="KW-0732">Signal</keyword>
<dbReference type="STRING" id="7232.A0A484BB31"/>
<gene>
    <name evidence="4" type="ORF">AWZ03_007506</name>
</gene>
<keyword evidence="1" id="KW-0175">Coiled coil</keyword>
<evidence type="ECO:0000256" key="1">
    <source>
        <dbReference type="SAM" id="Coils"/>
    </source>
</evidence>
<feature type="domain" description="Fibrinogen C-terminal" evidence="3">
    <location>
        <begin position="56"/>
        <end position="258"/>
    </location>
</feature>
<dbReference type="CDD" id="cd00087">
    <property type="entry name" value="FReD"/>
    <property type="match status" value="1"/>
</dbReference>
<sequence>MLARSICVAIALIICTSHCHGCHIYDINATKALIEIKSQLAEIRLEEAKQEEQLAEIFRRLNRNCLNSSPATNGISTIPCEKNEHGAGWTVILRRQDGSVNFYRNWNDYKNGFGNLDGEFFLGLDKIHTLTAEQSQQLLVLLEDANGVKSYEKYDRFAIGNEQQSYELHTLGRAAGSAGDSLRKHFGLKFSTYDRPNGVDPRNCAILYTGAWWYEKCHDSHLTGKYGDNTSGKGINWYTFRGHTHSLKFAAMMIRPVNK</sequence>
<dbReference type="OMA" id="ISTIPCE"/>
<reference evidence="4 5" key="1">
    <citation type="journal article" date="2019" name="J. Hered.">
        <title>An Improved Genome Assembly for Drosophila navojoa, the Basal Species in the mojavensis Cluster.</title>
        <authorList>
            <person name="Vanderlinde T."/>
            <person name="Dupim E.G."/>
            <person name="Nazario-Yepiz N.O."/>
            <person name="Carvalho A.B."/>
        </authorList>
    </citation>
    <scope>NUCLEOTIDE SEQUENCE [LARGE SCALE GENOMIC DNA]</scope>
    <source>
        <strain evidence="4">Navoj_Jal97</strain>
        <tissue evidence="4">Whole organism</tissue>
    </source>
</reference>
<dbReference type="InterPro" id="IPR002181">
    <property type="entry name" value="Fibrinogen_a/b/g_C_dom"/>
</dbReference>
<dbReference type="InterPro" id="IPR014716">
    <property type="entry name" value="Fibrinogen_a/b/g_C_1"/>
</dbReference>
<keyword evidence="5" id="KW-1185">Reference proteome</keyword>
<accession>A0A484BB31</accession>